<dbReference type="InterPro" id="IPR009057">
    <property type="entry name" value="Homeodomain-like_sf"/>
</dbReference>
<keyword evidence="3" id="KW-0804">Transcription</keyword>
<gene>
    <name evidence="5" type="ORF">B0I21_11438</name>
</gene>
<keyword evidence="2 5" id="KW-0238">DNA-binding</keyword>
<keyword evidence="6" id="KW-1185">Reference proteome</keyword>
<dbReference type="PROSITE" id="PS00041">
    <property type="entry name" value="HTH_ARAC_FAMILY_1"/>
    <property type="match status" value="1"/>
</dbReference>
<dbReference type="Pfam" id="PF12833">
    <property type="entry name" value="HTH_18"/>
    <property type="match status" value="1"/>
</dbReference>
<dbReference type="Proteomes" id="UP000294752">
    <property type="component" value="Unassembled WGS sequence"/>
</dbReference>
<dbReference type="GO" id="GO:0043565">
    <property type="term" value="F:sequence-specific DNA binding"/>
    <property type="evidence" value="ECO:0007669"/>
    <property type="project" value="InterPro"/>
</dbReference>
<evidence type="ECO:0000256" key="2">
    <source>
        <dbReference type="ARBA" id="ARBA00023125"/>
    </source>
</evidence>
<evidence type="ECO:0000259" key="4">
    <source>
        <dbReference type="PROSITE" id="PS01124"/>
    </source>
</evidence>
<accession>A0A4R7CS83</accession>
<dbReference type="InterPro" id="IPR018060">
    <property type="entry name" value="HTH_AraC"/>
</dbReference>
<dbReference type="SUPFAM" id="SSF46689">
    <property type="entry name" value="Homeodomain-like"/>
    <property type="match status" value="1"/>
</dbReference>
<evidence type="ECO:0000256" key="3">
    <source>
        <dbReference type="ARBA" id="ARBA00023163"/>
    </source>
</evidence>
<comment type="caution">
    <text evidence="5">The sequence shown here is derived from an EMBL/GenBank/DDBJ whole genome shotgun (WGS) entry which is preliminary data.</text>
</comment>
<dbReference type="EMBL" id="SNZV01000014">
    <property type="protein sequence ID" value="TDS07492.1"/>
    <property type="molecule type" value="Genomic_DNA"/>
</dbReference>
<dbReference type="InterPro" id="IPR018062">
    <property type="entry name" value="HTH_AraC-typ_CS"/>
</dbReference>
<reference evidence="5 6" key="1">
    <citation type="submission" date="2019-03" db="EMBL/GenBank/DDBJ databases">
        <title>Genomic Encyclopedia of Type Strains, Phase III (KMG-III): the genomes of soil and plant-associated and newly described type strains.</title>
        <authorList>
            <person name="Whitman W."/>
        </authorList>
    </citation>
    <scope>NUCLEOTIDE SEQUENCE [LARGE SCALE GENOMIC DNA]</scope>
    <source>
        <strain evidence="5 6">CGMCC 1.12801</strain>
    </source>
</reference>
<organism evidence="5 6">
    <name type="scientific">Sphingobacterium paludis</name>
    <dbReference type="NCBI Taxonomy" id="1476465"/>
    <lineage>
        <taxon>Bacteria</taxon>
        <taxon>Pseudomonadati</taxon>
        <taxon>Bacteroidota</taxon>
        <taxon>Sphingobacteriia</taxon>
        <taxon>Sphingobacteriales</taxon>
        <taxon>Sphingobacteriaceae</taxon>
        <taxon>Sphingobacterium</taxon>
    </lineage>
</organism>
<dbReference type="GO" id="GO:0003700">
    <property type="term" value="F:DNA-binding transcription factor activity"/>
    <property type="evidence" value="ECO:0007669"/>
    <property type="project" value="InterPro"/>
</dbReference>
<sequence>MVCARCKMVVEGEFQRAGLQVLRVDLGSVEIADQSLDAKRQEGLEQQLEIMGFSLLTDSKLKDIERIKTLIIELVHAGDNAIDQNLSAYLSTRLHKDYATLSSLFSQHESYTIEKYFIKQKIERVKELLSYNELTLNEIAFKLNYSSVAHLSSQFKKITGQTPSAFKKSTKQYRQELDQL</sequence>
<protein>
    <submittedName>
        <fullName evidence="5">AraC-like DNA-binding protein</fullName>
    </submittedName>
</protein>
<evidence type="ECO:0000256" key="1">
    <source>
        <dbReference type="ARBA" id="ARBA00023015"/>
    </source>
</evidence>
<proteinExistence type="predicted"/>
<dbReference type="PANTHER" id="PTHR43280">
    <property type="entry name" value="ARAC-FAMILY TRANSCRIPTIONAL REGULATOR"/>
    <property type="match status" value="1"/>
</dbReference>
<dbReference type="Gene3D" id="1.10.10.60">
    <property type="entry name" value="Homeodomain-like"/>
    <property type="match status" value="1"/>
</dbReference>
<evidence type="ECO:0000313" key="6">
    <source>
        <dbReference type="Proteomes" id="UP000294752"/>
    </source>
</evidence>
<dbReference type="PROSITE" id="PS01124">
    <property type="entry name" value="HTH_ARAC_FAMILY_2"/>
    <property type="match status" value="1"/>
</dbReference>
<name>A0A4R7CS83_9SPHI</name>
<dbReference type="PANTHER" id="PTHR43280:SF2">
    <property type="entry name" value="HTH-TYPE TRANSCRIPTIONAL REGULATOR EXSA"/>
    <property type="match status" value="1"/>
</dbReference>
<dbReference type="SMART" id="SM00342">
    <property type="entry name" value="HTH_ARAC"/>
    <property type="match status" value="1"/>
</dbReference>
<evidence type="ECO:0000313" key="5">
    <source>
        <dbReference type="EMBL" id="TDS07492.1"/>
    </source>
</evidence>
<keyword evidence="1" id="KW-0805">Transcription regulation</keyword>
<dbReference type="AlphaFoldDB" id="A0A4R7CS83"/>
<feature type="domain" description="HTH araC/xylS-type" evidence="4">
    <location>
        <begin position="100"/>
        <end position="169"/>
    </location>
</feature>